<feature type="region of interest" description="Disordered" evidence="12">
    <location>
        <begin position="176"/>
        <end position="210"/>
    </location>
</feature>
<sequence length="933" mass="103663">MVSVMCASGLPVSAEGWGELRSVDSEAGTRETRQACAGDLDYYWLDPATWHSRETSPISSHPVTWQPSKEGDRLIGRVILNKRTTMPKESGALLGLKVVGGKMTDLGRLGAFITKVKKGSLADVVGHLRAGDEVLEWNGKPLPGATNEEVYNIILESKSEPQVEIIVSRPIGDIPRIPESSHPPLESSSSSFESQKMERPSISVISPTSPGALKDAPQVLPGQLSVKLWYDKVGHQLIVNVLQATDLPPRVDGRPRNPYVKMYFLPDRSDKSKRRTKTVKKLLEPKWNQTFVYSHVHRRDFRERMLEITVWDQPRVQDEESEFLGEILIELETALLDDEPHWYKLQTHDESSLPLPQPSPFMPRRHIHGESSSKKLQRSQRISDSDISDYEVDDGIGVVPPVGYRASARESKATTLTVPEQQRTTHHRSRSVSPHRGDDQGRPRSRLPNVPLQRSLDEIHPTRRSRSPTRHHDASRSLADHRSRHVESQYSSEPDRTHRQGSPTQSPPADTSFGSRRGRQLPQVPVRSGSIEQASLVVEERTRQMKMKVHRFKQTTGSGSSQELDHEQYSKYNIHKDQYRSCDNASAKSSDSDVSDVSAISRASSTSRLSSTSFMSEQSERPRGRIRRMGTSGRAIIKSTSVSGEIYTLEHNDGSQSDTAVGTIGAGGKKRRSSLSAKVVAIVSRRSRSTSQLSQTESGHKKLKSTIQRSTETGMAAEMRKMVRQPSRESTDGSINSYSSEGNLIFPGVRVGPDSQFSDFLDGLGPAQLVGRQTLATPAMGDIQIGMEDKKGQLEVEVIRARSLTQKPGSKSTPAPYVKVYLLENGACIAKKKTRIARKTLDPLYQQSLVFDESPQGKVLQVIVWGDYGRMDHKCFMGVAQILLEELDLSSMVIGWYKLFPPSSLVDPTLTPLTRRASQSSLESSSGPPCIRS</sequence>
<dbReference type="InterPro" id="IPR039032">
    <property type="entry name" value="Rim-like"/>
</dbReference>
<dbReference type="GO" id="GO:0008270">
    <property type="term" value="F:zinc ion binding"/>
    <property type="evidence" value="ECO:0007669"/>
    <property type="project" value="UniProtKB-KW"/>
</dbReference>
<feature type="domain" description="C2" evidence="13">
    <location>
        <begin position="779"/>
        <end position="897"/>
    </location>
</feature>
<dbReference type="GO" id="GO:2000300">
    <property type="term" value="P:regulation of synaptic vesicle exocytosis"/>
    <property type="evidence" value="ECO:0007669"/>
    <property type="project" value="TreeGrafter"/>
</dbReference>
<proteinExistence type="predicted"/>
<dbReference type="PROSITE" id="PS50106">
    <property type="entry name" value="PDZ"/>
    <property type="match status" value="1"/>
</dbReference>
<dbReference type="FunFam" id="2.60.40.150:FF:000001">
    <property type="entry name" value="Regulating synaptic membrane exocytosis 3, isoform CRA_a"/>
    <property type="match status" value="1"/>
</dbReference>
<dbReference type="SMART" id="SM00228">
    <property type="entry name" value="PDZ"/>
    <property type="match status" value="1"/>
</dbReference>
<evidence type="ECO:0000313" key="15">
    <source>
        <dbReference type="Proteomes" id="UP000515126"/>
    </source>
</evidence>
<feature type="region of interest" description="Disordered" evidence="12">
    <location>
        <begin position="348"/>
        <end position="528"/>
    </location>
</feature>
<dbReference type="GO" id="GO:0042391">
    <property type="term" value="P:regulation of membrane potential"/>
    <property type="evidence" value="ECO:0007669"/>
    <property type="project" value="TreeGrafter"/>
</dbReference>
<dbReference type="GeneID" id="110290349"/>
<keyword evidence="2" id="KW-0268">Exocytosis</keyword>
<dbReference type="GO" id="GO:0050806">
    <property type="term" value="P:positive regulation of synaptic transmission"/>
    <property type="evidence" value="ECO:0007669"/>
    <property type="project" value="TreeGrafter"/>
</dbReference>
<dbReference type="SMART" id="SM00239">
    <property type="entry name" value="C2"/>
    <property type="match status" value="2"/>
</dbReference>
<evidence type="ECO:0000256" key="8">
    <source>
        <dbReference type="ARBA" id="ARBA00022782"/>
    </source>
</evidence>
<feature type="region of interest" description="Disordered" evidence="12">
    <location>
        <begin position="583"/>
        <end position="625"/>
    </location>
</feature>
<dbReference type="FunFam" id="2.30.42.10:FF:000003">
    <property type="entry name" value="Regulating synaptic membrane exocytosis protein 1, putative"/>
    <property type="match status" value="1"/>
</dbReference>
<feature type="compositionally biased region" description="Low complexity" evidence="12">
    <location>
        <begin position="595"/>
        <end position="616"/>
    </location>
</feature>
<dbReference type="Pfam" id="PF00168">
    <property type="entry name" value="C2"/>
    <property type="match status" value="2"/>
</dbReference>
<dbReference type="InterPro" id="IPR000008">
    <property type="entry name" value="C2_dom"/>
</dbReference>
<dbReference type="GO" id="GO:0048791">
    <property type="term" value="P:calcium ion-regulated exocytosis of neurotransmitter"/>
    <property type="evidence" value="ECO:0007669"/>
    <property type="project" value="TreeGrafter"/>
</dbReference>
<evidence type="ECO:0000256" key="9">
    <source>
        <dbReference type="ARBA" id="ARBA00022833"/>
    </source>
</evidence>
<dbReference type="Pfam" id="PF00595">
    <property type="entry name" value="PDZ"/>
    <property type="match status" value="1"/>
</dbReference>
<dbReference type="CDD" id="cd04028">
    <property type="entry name" value="C2B_RIM1alpha"/>
    <property type="match status" value="1"/>
</dbReference>
<dbReference type="Gene3D" id="2.60.40.150">
    <property type="entry name" value="C2 domain"/>
    <property type="match status" value="2"/>
</dbReference>
<gene>
    <name evidence="16" type="primary">Rims1</name>
</gene>
<dbReference type="InterPro" id="IPR035892">
    <property type="entry name" value="C2_domain_sf"/>
</dbReference>
<keyword evidence="8" id="KW-0221">Differentiation</keyword>
<evidence type="ECO:0000256" key="6">
    <source>
        <dbReference type="ARBA" id="ARBA00022771"/>
    </source>
</evidence>
<dbReference type="PANTHER" id="PTHR12157">
    <property type="entry name" value="REGULATING SYNAPTIC MEMBRANE EXOCYTOSIS PROTEIN"/>
    <property type="match status" value="1"/>
</dbReference>
<keyword evidence="4" id="KW-0479">Metal-binding</keyword>
<evidence type="ECO:0000256" key="10">
    <source>
        <dbReference type="ARBA" id="ARBA00023018"/>
    </source>
</evidence>
<keyword evidence="3" id="KW-0597">Phosphoprotein</keyword>
<feature type="compositionally biased region" description="Basic and acidic residues" evidence="12">
    <location>
        <begin position="718"/>
        <end position="731"/>
    </location>
</feature>
<dbReference type="GO" id="GO:0044325">
    <property type="term" value="F:transmembrane transporter binding"/>
    <property type="evidence" value="ECO:0007669"/>
    <property type="project" value="TreeGrafter"/>
</dbReference>
<evidence type="ECO:0000256" key="12">
    <source>
        <dbReference type="SAM" id="MobiDB-lite"/>
    </source>
</evidence>
<dbReference type="SUPFAM" id="SSF49562">
    <property type="entry name" value="C2 domain (Calcium/lipid-binding domain, CaLB)"/>
    <property type="match status" value="2"/>
</dbReference>
<dbReference type="GO" id="GO:0016082">
    <property type="term" value="P:synaptic vesicle priming"/>
    <property type="evidence" value="ECO:0007669"/>
    <property type="project" value="UniProtKB-ARBA"/>
</dbReference>
<dbReference type="RefSeq" id="XP_021012696.2">
    <property type="nucleotide sequence ID" value="XM_021157037.2"/>
</dbReference>
<dbReference type="GO" id="GO:0042734">
    <property type="term" value="C:presynaptic membrane"/>
    <property type="evidence" value="ECO:0007669"/>
    <property type="project" value="TreeGrafter"/>
</dbReference>
<evidence type="ECO:0000256" key="3">
    <source>
        <dbReference type="ARBA" id="ARBA00022553"/>
    </source>
</evidence>
<keyword evidence="6" id="KW-0863">Zinc-finger</keyword>
<dbReference type="SUPFAM" id="SSF50156">
    <property type="entry name" value="PDZ domain-like"/>
    <property type="match status" value="1"/>
</dbReference>
<dbReference type="CDD" id="cd06714">
    <property type="entry name" value="PDZ_RIM-like"/>
    <property type="match status" value="1"/>
</dbReference>
<organism evidence="15 16">
    <name type="scientific">Mus caroli</name>
    <name type="common">Ryukyu mouse</name>
    <name type="synonym">Ricefield mouse</name>
    <dbReference type="NCBI Taxonomy" id="10089"/>
    <lineage>
        <taxon>Eukaryota</taxon>
        <taxon>Metazoa</taxon>
        <taxon>Chordata</taxon>
        <taxon>Craniata</taxon>
        <taxon>Vertebrata</taxon>
        <taxon>Euteleostomi</taxon>
        <taxon>Mammalia</taxon>
        <taxon>Eutheria</taxon>
        <taxon>Euarchontoglires</taxon>
        <taxon>Glires</taxon>
        <taxon>Rodentia</taxon>
        <taxon>Myomorpha</taxon>
        <taxon>Muroidea</taxon>
        <taxon>Muridae</taxon>
        <taxon>Murinae</taxon>
        <taxon>Mus</taxon>
        <taxon>Mus</taxon>
    </lineage>
</organism>
<dbReference type="InterPro" id="IPR036034">
    <property type="entry name" value="PDZ_sf"/>
</dbReference>
<protein>
    <submittedName>
        <fullName evidence="16">Regulating synaptic membrane exocytosis protein 1 isoform X35</fullName>
    </submittedName>
</protein>
<evidence type="ECO:0000256" key="5">
    <source>
        <dbReference type="ARBA" id="ARBA00022737"/>
    </source>
</evidence>
<evidence type="ECO:0000256" key="2">
    <source>
        <dbReference type="ARBA" id="ARBA00022483"/>
    </source>
</evidence>
<dbReference type="Proteomes" id="UP000515126">
    <property type="component" value="Chromosome 1"/>
</dbReference>
<feature type="domain" description="C2" evidence="13">
    <location>
        <begin position="220"/>
        <end position="343"/>
    </location>
</feature>
<dbReference type="CDD" id="cd04031">
    <property type="entry name" value="C2A_RIM1alpha"/>
    <property type="match status" value="1"/>
</dbReference>
<keyword evidence="9" id="KW-0862">Zinc</keyword>
<dbReference type="GO" id="GO:0150037">
    <property type="term" value="P:regulation of calcium-dependent activation of synaptic vesicle fusion"/>
    <property type="evidence" value="ECO:0007669"/>
    <property type="project" value="UniProtKB-ARBA"/>
</dbReference>
<evidence type="ECO:0000259" key="14">
    <source>
        <dbReference type="PROSITE" id="PS50106"/>
    </source>
</evidence>
<dbReference type="PANTHER" id="PTHR12157:SF18">
    <property type="entry name" value="REGULATING SYNAPTIC MEMBRANE EXOCYTOSIS PROTEIN 1"/>
    <property type="match status" value="1"/>
</dbReference>
<keyword evidence="5" id="KW-0677">Repeat</keyword>
<evidence type="ECO:0000256" key="1">
    <source>
        <dbReference type="ARBA" id="ARBA00022448"/>
    </source>
</evidence>
<feature type="compositionally biased region" description="Polar residues" evidence="12">
    <location>
        <begin position="500"/>
        <end position="514"/>
    </location>
</feature>
<reference evidence="16" key="1">
    <citation type="submission" date="2025-08" db="UniProtKB">
        <authorList>
            <consortium name="RefSeq"/>
        </authorList>
    </citation>
    <scope>IDENTIFICATION</scope>
</reference>
<dbReference type="InterPro" id="IPR001478">
    <property type="entry name" value="PDZ"/>
</dbReference>
<keyword evidence="10" id="KW-0770">Synapse</keyword>
<evidence type="ECO:0000259" key="13">
    <source>
        <dbReference type="PROSITE" id="PS50004"/>
    </source>
</evidence>
<dbReference type="GO" id="GO:0030154">
    <property type="term" value="P:cell differentiation"/>
    <property type="evidence" value="ECO:0007669"/>
    <property type="project" value="UniProtKB-KW"/>
</dbReference>
<dbReference type="CTD" id="22999"/>
<evidence type="ECO:0000256" key="11">
    <source>
        <dbReference type="ARBA" id="ARBA00034103"/>
    </source>
</evidence>
<dbReference type="GO" id="GO:0098882">
    <property type="term" value="F:structural constituent of presynaptic active zone"/>
    <property type="evidence" value="ECO:0007669"/>
    <property type="project" value="UniProtKB-ARBA"/>
</dbReference>
<feature type="domain" description="PDZ" evidence="14">
    <location>
        <begin position="83"/>
        <end position="169"/>
    </location>
</feature>
<dbReference type="GO" id="GO:0031267">
    <property type="term" value="F:small GTPase binding"/>
    <property type="evidence" value="ECO:0007669"/>
    <property type="project" value="InterPro"/>
</dbReference>
<accession>A0A6P5PDU7</accession>
<keyword evidence="15" id="KW-1185">Reference proteome</keyword>
<feature type="compositionally biased region" description="Polar residues" evidence="12">
    <location>
        <begin position="413"/>
        <end position="422"/>
    </location>
</feature>
<comment type="subcellular location">
    <subcellularLocation>
        <location evidence="11">Synapse</location>
    </subcellularLocation>
</comment>
<evidence type="ECO:0000313" key="16">
    <source>
        <dbReference type="RefSeq" id="XP_021012696.2"/>
    </source>
</evidence>
<evidence type="ECO:0000256" key="7">
    <source>
        <dbReference type="ARBA" id="ARBA00022775"/>
    </source>
</evidence>
<dbReference type="GO" id="GO:0048167">
    <property type="term" value="P:regulation of synaptic plasticity"/>
    <property type="evidence" value="ECO:0007669"/>
    <property type="project" value="TreeGrafter"/>
</dbReference>
<dbReference type="Gene3D" id="2.30.42.10">
    <property type="match status" value="1"/>
</dbReference>
<feature type="compositionally biased region" description="Low complexity" evidence="12">
    <location>
        <begin position="178"/>
        <end position="194"/>
    </location>
</feature>
<dbReference type="GO" id="GO:0048788">
    <property type="term" value="C:cytoskeleton of presynaptic active zone"/>
    <property type="evidence" value="ECO:0007669"/>
    <property type="project" value="TreeGrafter"/>
</dbReference>
<feature type="compositionally biased region" description="Basic and acidic residues" evidence="12">
    <location>
        <begin position="470"/>
        <end position="498"/>
    </location>
</feature>
<dbReference type="PROSITE" id="PS50004">
    <property type="entry name" value="C2"/>
    <property type="match status" value="2"/>
</dbReference>
<evidence type="ECO:0000256" key="4">
    <source>
        <dbReference type="ARBA" id="ARBA00022723"/>
    </source>
</evidence>
<keyword evidence="7" id="KW-0532">Neurotransmitter transport</keyword>
<dbReference type="AlphaFoldDB" id="A0A6P5PDU7"/>
<dbReference type="GO" id="GO:0060077">
    <property type="term" value="C:inhibitory synapse"/>
    <property type="evidence" value="ECO:0007669"/>
    <property type="project" value="UniProtKB-ARBA"/>
</dbReference>
<dbReference type="FunFam" id="2.60.40.150:FF:000003">
    <property type="entry name" value="Regulating synaptic membrane exocytosis protein 2"/>
    <property type="match status" value="1"/>
</dbReference>
<name>A0A6P5PDU7_MUSCR</name>
<keyword evidence="1" id="KW-0813">Transport</keyword>
<feature type="region of interest" description="Disordered" evidence="12">
    <location>
        <begin position="686"/>
        <end position="736"/>
    </location>
</feature>